<feature type="transmembrane region" description="Helical" evidence="8">
    <location>
        <begin position="108"/>
        <end position="132"/>
    </location>
</feature>
<dbReference type="Proteomes" id="UP000325187">
    <property type="component" value="Unassembled WGS sequence"/>
</dbReference>
<feature type="transmembrane region" description="Helical" evidence="8">
    <location>
        <begin position="66"/>
        <end position="88"/>
    </location>
</feature>
<feature type="transmembrane region" description="Helical" evidence="8">
    <location>
        <begin position="185"/>
        <end position="203"/>
    </location>
</feature>
<dbReference type="InterPro" id="IPR017871">
    <property type="entry name" value="ABC_transporter-like_CS"/>
</dbReference>
<evidence type="ECO:0000256" key="7">
    <source>
        <dbReference type="ARBA" id="ARBA00024725"/>
    </source>
</evidence>
<dbReference type="SMART" id="SM00382">
    <property type="entry name" value="AAA"/>
    <property type="match status" value="1"/>
</dbReference>
<dbReference type="GO" id="GO:0005524">
    <property type="term" value="F:ATP binding"/>
    <property type="evidence" value="ECO:0007669"/>
    <property type="project" value="UniProtKB-KW"/>
</dbReference>
<evidence type="ECO:0000256" key="2">
    <source>
        <dbReference type="ARBA" id="ARBA00022692"/>
    </source>
</evidence>
<evidence type="ECO:0000259" key="10">
    <source>
        <dbReference type="PROSITE" id="PS50929"/>
    </source>
</evidence>
<evidence type="ECO:0000313" key="12">
    <source>
        <dbReference type="Proteomes" id="UP000325187"/>
    </source>
</evidence>
<dbReference type="NCBIfam" id="TIGR02204">
    <property type="entry name" value="MsbA_rel"/>
    <property type="match status" value="1"/>
</dbReference>
<dbReference type="EMBL" id="BKCM01000013">
    <property type="protein sequence ID" value="GER01840.1"/>
    <property type="molecule type" value="Genomic_DNA"/>
</dbReference>
<dbReference type="Gene3D" id="1.20.1560.10">
    <property type="entry name" value="ABC transporter type 1, transmembrane domain"/>
    <property type="match status" value="1"/>
</dbReference>
<gene>
    <name evidence="11" type="ORF">JCM17845_24630</name>
</gene>
<keyword evidence="3" id="KW-0547">Nucleotide-binding</keyword>
<dbReference type="InterPro" id="IPR039421">
    <property type="entry name" value="Type_1_exporter"/>
</dbReference>
<dbReference type="SUPFAM" id="SSF90123">
    <property type="entry name" value="ABC transporter transmembrane region"/>
    <property type="match status" value="1"/>
</dbReference>
<evidence type="ECO:0000259" key="9">
    <source>
        <dbReference type="PROSITE" id="PS50893"/>
    </source>
</evidence>
<dbReference type="InterPro" id="IPR003593">
    <property type="entry name" value="AAA+_ATPase"/>
</dbReference>
<dbReference type="GO" id="GO:0016887">
    <property type="term" value="F:ATP hydrolysis activity"/>
    <property type="evidence" value="ECO:0007669"/>
    <property type="project" value="InterPro"/>
</dbReference>
<evidence type="ECO:0000256" key="1">
    <source>
        <dbReference type="ARBA" id="ARBA00004651"/>
    </source>
</evidence>
<proteinExistence type="predicted"/>
<evidence type="ECO:0000256" key="8">
    <source>
        <dbReference type="SAM" id="Phobius"/>
    </source>
</evidence>
<comment type="subcellular location">
    <subcellularLocation>
        <location evidence="1">Cell membrane</location>
        <topology evidence="1">Multi-pass membrane protein</topology>
    </subcellularLocation>
</comment>
<keyword evidence="12" id="KW-1185">Reference proteome</keyword>
<dbReference type="FunFam" id="3.40.50.300:FF:000218">
    <property type="entry name" value="Multidrug ABC transporter ATP-binding protein"/>
    <property type="match status" value="1"/>
</dbReference>
<dbReference type="InterPro" id="IPR027417">
    <property type="entry name" value="P-loop_NTPase"/>
</dbReference>
<keyword evidence="5 8" id="KW-1133">Transmembrane helix</keyword>
<dbReference type="GO" id="GO:0090374">
    <property type="term" value="P:oligopeptide export from mitochondrion"/>
    <property type="evidence" value="ECO:0007669"/>
    <property type="project" value="TreeGrafter"/>
</dbReference>
<evidence type="ECO:0000256" key="6">
    <source>
        <dbReference type="ARBA" id="ARBA00023136"/>
    </source>
</evidence>
<dbReference type="InterPro" id="IPR036640">
    <property type="entry name" value="ABC1_TM_sf"/>
</dbReference>
<feature type="transmembrane region" description="Helical" evidence="8">
    <location>
        <begin position="209"/>
        <end position="226"/>
    </location>
</feature>
<dbReference type="Pfam" id="PF00664">
    <property type="entry name" value="ABC_membrane"/>
    <property type="match status" value="1"/>
</dbReference>
<dbReference type="GO" id="GO:0005886">
    <property type="term" value="C:plasma membrane"/>
    <property type="evidence" value="ECO:0007669"/>
    <property type="project" value="UniProtKB-SubCell"/>
</dbReference>
<evidence type="ECO:0000256" key="5">
    <source>
        <dbReference type="ARBA" id="ARBA00022989"/>
    </source>
</evidence>
<feature type="domain" description="ABC transporter" evidence="9">
    <location>
        <begin position="385"/>
        <end position="621"/>
    </location>
</feature>
<evidence type="ECO:0000256" key="3">
    <source>
        <dbReference type="ARBA" id="ARBA00022741"/>
    </source>
</evidence>
<dbReference type="PROSITE" id="PS00211">
    <property type="entry name" value="ABC_TRANSPORTER_1"/>
    <property type="match status" value="1"/>
</dbReference>
<comment type="function">
    <text evidence="7">Part of an ABC transporter complex. Transmembrane domains (TMD) form a pore in the inner membrane and the ATP-binding domain (NBD) is responsible for energy generation.</text>
</comment>
<name>A0A5A7N383_9PROT</name>
<dbReference type="PROSITE" id="PS50893">
    <property type="entry name" value="ABC_TRANSPORTER_2"/>
    <property type="match status" value="1"/>
</dbReference>
<dbReference type="AlphaFoldDB" id="A0A5A7N383"/>
<accession>A0A5A7N383</accession>
<evidence type="ECO:0000256" key="4">
    <source>
        <dbReference type="ARBA" id="ARBA00022840"/>
    </source>
</evidence>
<dbReference type="SUPFAM" id="SSF52540">
    <property type="entry name" value="P-loop containing nucleoside triphosphate hydrolases"/>
    <property type="match status" value="1"/>
</dbReference>
<organism evidence="11 12">
    <name type="scientific">Iodidimonas gelatinilytica</name>
    <dbReference type="NCBI Taxonomy" id="1236966"/>
    <lineage>
        <taxon>Bacteria</taxon>
        <taxon>Pseudomonadati</taxon>
        <taxon>Pseudomonadota</taxon>
        <taxon>Alphaproteobacteria</taxon>
        <taxon>Iodidimonadales</taxon>
        <taxon>Iodidimonadaceae</taxon>
        <taxon>Iodidimonas</taxon>
    </lineage>
</organism>
<keyword evidence="6 8" id="KW-0472">Membrane</keyword>
<dbReference type="RefSeq" id="WP_150002706.1">
    <property type="nucleotide sequence ID" value="NZ_BKCM01000013.1"/>
</dbReference>
<reference evidence="11 12" key="1">
    <citation type="submission" date="2019-09" db="EMBL/GenBank/DDBJ databases">
        <title>NBRP : Genome information of microbial organism related human and environment.</title>
        <authorList>
            <person name="Hattori M."/>
            <person name="Oshima K."/>
            <person name="Inaba H."/>
            <person name="Suda W."/>
            <person name="Sakamoto M."/>
            <person name="Iino T."/>
            <person name="Kitahara M."/>
            <person name="Oshida Y."/>
            <person name="Iida T."/>
            <person name="Kudo T."/>
            <person name="Itoh T."/>
            <person name="Ohkuma M."/>
        </authorList>
    </citation>
    <scope>NUCLEOTIDE SEQUENCE [LARGE SCALE GENOMIC DNA]</scope>
    <source>
        <strain evidence="11 12">Mie-1</strain>
    </source>
</reference>
<dbReference type="PANTHER" id="PTHR43394:SF1">
    <property type="entry name" value="ATP-BINDING CASSETTE SUB-FAMILY B MEMBER 10, MITOCHONDRIAL"/>
    <property type="match status" value="1"/>
</dbReference>
<keyword evidence="4 11" id="KW-0067">ATP-binding</keyword>
<evidence type="ECO:0000313" key="11">
    <source>
        <dbReference type="EMBL" id="GER01840.1"/>
    </source>
</evidence>
<dbReference type="InterPro" id="IPR011527">
    <property type="entry name" value="ABC1_TM_dom"/>
</dbReference>
<dbReference type="Pfam" id="PF00005">
    <property type="entry name" value="ABC_tran"/>
    <property type="match status" value="1"/>
</dbReference>
<dbReference type="Gene3D" id="3.40.50.300">
    <property type="entry name" value="P-loop containing nucleotide triphosphate hydrolases"/>
    <property type="match status" value="1"/>
</dbReference>
<dbReference type="PANTHER" id="PTHR43394">
    <property type="entry name" value="ATP-DEPENDENT PERMEASE MDL1, MITOCHONDRIAL"/>
    <property type="match status" value="1"/>
</dbReference>
<comment type="caution">
    <text evidence="11">The sequence shown here is derived from an EMBL/GenBank/DDBJ whole genome shotgun (WGS) entry which is preliminary data.</text>
</comment>
<protein>
    <submittedName>
        <fullName evidence="11">ABC transporter ATP-binding protein</fullName>
    </submittedName>
</protein>
<keyword evidence="2 8" id="KW-0812">Transmembrane</keyword>
<dbReference type="CDD" id="cd18575">
    <property type="entry name" value="ABC_6TM_bac_exporter_ABCB8_10_like"/>
    <property type="match status" value="1"/>
</dbReference>
<feature type="domain" description="ABC transmembrane type-1" evidence="10">
    <location>
        <begin position="68"/>
        <end position="350"/>
    </location>
</feature>
<dbReference type="InterPro" id="IPR011918">
    <property type="entry name" value="ABC_MsbA_ATP-bd"/>
</dbReference>
<sequence>MAFQIARLSGYSSAAIAAGIKHVRKRLAIDLARERKDSTDKTGRSNLSKLKRLRLVAGYALRYKGLGFASLLALGVAAAANLAAIGALQPVIDKGFGGEDPDAINRAFAILFGIVTVLAIAAACRAYFVTLLGERVVADLRRAAHARVVSLHPSFFEENRPSEIASRLTADAGVIQQVVSTSVSIALRNTALFIGGLSMMVIYNPGLMAIITVAIPVIIAPIVYLGRKVRALSRSSQDRIADVASMATESLGAIEVVQAFTREEAEKERFGSAVEAAYSTAQRRIRARSTMAGVVVFLISSAITFILWQGAQEVVAGRMTGGEMAAFVGYAVMAAAAAGAVVEVYGDLQRAAGAAGRLGELLDARTDLVVRADPLSLPQPLEGRVSFQQISFSYPSKPGIAALKDFTLEAAPGESVALVGPSGAGKSTVLQLLLRFFDPQSGAVLLDGVNIRDVEPVDLRNQLAIVPQETVIFADTVRENIRYGRPDAGDDEVEAAARAAVAHDFIMELPEGYEAWLGERGVRLSGGQRQRLAIARAILRDAPVLLLDEATSALDAQAEQSVQRALEHLMEGRTTILIAHRLATVLKADRIVVLEDGHVVASGRHEDLLQKSPLYARLAQLQFDVDAAQDLARPTAVL</sequence>
<dbReference type="InterPro" id="IPR003439">
    <property type="entry name" value="ABC_transporter-like_ATP-bd"/>
</dbReference>
<feature type="transmembrane region" description="Helical" evidence="8">
    <location>
        <begin position="328"/>
        <end position="348"/>
    </location>
</feature>
<feature type="transmembrane region" description="Helical" evidence="8">
    <location>
        <begin position="290"/>
        <end position="308"/>
    </location>
</feature>
<dbReference type="PROSITE" id="PS50929">
    <property type="entry name" value="ABC_TM1F"/>
    <property type="match status" value="1"/>
</dbReference>
<dbReference type="GO" id="GO:0015421">
    <property type="term" value="F:ABC-type oligopeptide transporter activity"/>
    <property type="evidence" value="ECO:0007669"/>
    <property type="project" value="TreeGrafter"/>
</dbReference>